<gene>
    <name evidence="3" type="ORF">CHIRRI_LOCUS2380</name>
</gene>
<proteinExistence type="predicted"/>
<dbReference type="OrthoDB" id="10035606at2759"/>
<sequence length="297" mass="33850">MDQNKIALKVAEISINKFNDQIHHKVLQLRNFRITNSNKSSLNDLEKLRKDAINCLRVVKQLKQLLIEIDHLKSRTRHEDQEKFDELTSIRRDEALKEIKLYQDMKPIEKLNELSHHSNNDIDYDLSPKEIKNHDFQIQLQVDDCEIRKREIESREAILREFENLQTECVAISQLYRNVNELVTEQAPMVEKISENVEVAEIQVEEGTRHLEIALKYKKTMYPIVGGLLGACVFGPVGLIAGLKAGSAATLCGGICGYAGGKFLKKTDSPTTPEASDLDSANPQESEHAEQQVTFKR</sequence>
<name>A0A9N9RM04_9DIPT</name>
<protein>
    <recommendedName>
        <fullName evidence="2">t-SNARE coiled-coil homology domain-containing protein</fullName>
    </recommendedName>
</protein>
<keyword evidence="4" id="KW-1185">Reference proteome</keyword>
<reference evidence="3" key="1">
    <citation type="submission" date="2022-01" db="EMBL/GenBank/DDBJ databases">
        <authorList>
            <person name="King R."/>
        </authorList>
    </citation>
    <scope>NUCLEOTIDE SEQUENCE</scope>
</reference>
<evidence type="ECO:0000256" key="1">
    <source>
        <dbReference type="SAM" id="MobiDB-lite"/>
    </source>
</evidence>
<organism evidence="3 4">
    <name type="scientific">Chironomus riparius</name>
    <dbReference type="NCBI Taxonomy" id="315576"/>
    <lineage>
        <taxon>Eukaryota</taxon>
        <taxon>Metazoa</taxon>
        <taxon>Ecdysozoa</taxon>
        <taxon>Arthropoda</taxon>
        <taxon>Hexapoda</taxon>
        <taxon>Insecta</taxon>
        <taxon>Pterygota</taxon>
        <taxon>Neoptera</taxon>
        <taxon>Endopterygota</taxon>
        <taxon>Diptera</taxon>
        <taxon>Nematocera</taxon>
        <taxon>Chironomoidea</taxon>
        <taxon>Chironomidae</taxon>
        <taxon>Chironominae</taxon>
        <taxon>Chironomus</taxon>
    </lineage>
</organism>
<dbReference type="GO" id="GO:0016020">
    <property type="term" value="C:membrane"/>
    <property type="evidence" value="ECO:0007669"/>
    <property type="project" value="InterPro"/>
</dbReference>
<feature type="domain" description="T-SNARE coiled-coil homology" evidence="2">
    <location>
        <begin position="172"/>
        <end position="214"/>
    </location>
</feature>
<feature type="region of interest" description="Disordered" evidence="1">
    <location>
        <begin position="268"/>
        <end position="297"/>
    </location>
</feature>
<dbReference type="Gene3D" id="1.20.5.110">
    <property type="match status" value="1"/>
</dbReference>
<accession>A0A9N9RM04</accession>
<dbReference type="InterPro" id="IPR010989">
    <property type="entry name" value="SNARE"/>
</dbReference>
<dbReference type="GO" id="GO:0016192">
    <property type="term" value="P:vesicle-mediated transport"/>
    <property type="evidence" value="ECO:0007669"/>
    <property type="project" value="InterPro"/>
</dbReference>
<evidence type="ECO:0000259" key="2">
    <source>
        <dbReference type="PROSITE" id="PS50192"/>
    </source>
</evidence>
<reference evidence="3" key="2">
    <citation type="submission" date="2022-10" db="EMBL/GenBank/DDBJ databases">
        <authorList>
            <consortium name="ENA_rothamsted_submissions"/>
            <consortium name="culmorum"/>
            <person name="King R."/>
        </authorList>
    </citation>
    <scope>NUCLEOTIDE SEQUENCE</scope>
</reference>
<dbReference type="Pfam" id="PF26585">
    <property type="entry name" value="STX17_N"/>
    <property type="match status" value="1"/>
</dbReference>
<feature type="compositionally biased region" description="Polar residues" evidence="1">
    <location>
        <begin position="269"/>
        <end position="284"/>
    </location>
</feature>
<dbReference type="AlphaFoldDB" id="A0A9N9RM04"/>
<evidence type="ECO:0000313" key="4">
    <source>
        <dbReference type="Proteomes" id="UP001153620"/>
    </source>
</evidence>
<dbReference type="Proteomes" id="UP001153620">
    <property type="component" value="Chromosome 1"/>
</dbReference>
<dbReference type="SUPFAM" id="SSF58038">
    <property type="entry name" value="SNARE fusion complex"/>
    <property type="match status" value="1"/>
</dbReference>
<evidence type="ECO:0000313" key="3">
    <source>
        <dbReference type="EMBL" id="CAG9799413.1"/>
    </source>
</evidence>
<dbReference type="SUPFAM" id="SSF47661">
    <property type="entry name" value="t-snare proteins"/>
    <property type="match status" value="1"/>
</dbReference>
<dbReference type="InterPro" id="IPR000727">
    <property type="entry name" value="T_SNARE_dom"/>
</dbReference>
<dbReference type="PROSITE" id="PS50192">
    <property type="entry name" value="T_SNARE"/>
    <property type="match status" value="1"/>
</dbReference>
<dbReference type="EMBL" id="OU895877">
    <property type="protein sequence ID" value="CAG9799413.1"/>
    <property type="molecule type" value="Genomic_DNA"/>
</dbReference>
<dbReference type="InterPro" id="IPR059001">
    <property type="entry name" value="STX17_N"/>
</dbReference>